<evidence type="ECO:0000259" key="3">
    <source>
        <dbReference type="PROSITE" id="PS51724"/>
    </source>
</evidence>
<evidence type="ECO:0000256" key="1">
    <source>
        <dbReference type="SAM" id="MobiDB-lite"/>
    </source>
</evidence>
<dbReference type="RefSeq" id="WP_255229528.1">
    <property type="nucleotide sequence ID" value="NZ_CP090614.1"/>
</dbReference>
<name>A0ABY5FZU6_VIBPE</name>
<evidence type="ECO:0000313" key="5">
    <source>
        <dbReference type="Proteomes" id="UP001059120"/>
    </source>
</evidence>
<reference evidence="4" key="1">
    <citation type="submission" date="2022-01" db="EMBL/GenBank/DDBJ databases">
        <title>Alginate degradation mechanism of Vibrio pelagius WXL662.</title>
        <authorList>
            <person name="He X."/>
        </authorList>
    </citation>
    <scope>NUCLEOTIDE SEQUENCE</scope>
    <source>
        <strain evidence="4">WXL662</strain>
    </source>
</reference>
<keyword evidence="2" id="KW-0732">Signal</keyword>
<dbReference type="Pfam" id="PF05036">
    <property type="entry name" value="SPOR"/>
    <property type="match status" value="1"/>
</dbReference>
<feature type="compositionally biased region" description="Polar residues" evidence="1">
    <location>
        <begin position="215"/>
        <end position="231"/>
    </location>
</feature>
<accession>A0ABY5FZU6</accession>
<feature type="region of interest" description="Disordered" evidence="1">
    <location>
        <begin position="194"/>
        <end position="233"/>
    </location>
</feature>
<evidence type="ECO:0000313" key="4">
    <source>
        <dbReference type="EMBL" id="UTT83448.1"/>
    </source>
</evidence>
<feature type="domain" description="SPOR" evidence="3">
    <location>
        <begin position="70"/>
        <end position="145"/>
    </location>
</feature>
<dbReference type="EMBL" id="CP090614">
    <property type="protein sequence ID" value="UTT83448.1"/>
    <property type="molecule type" value="Genomic_DNA"/>
</dbReference>
<feature type="compositionally biased region" description="Low complexity" evidence="1">
    <location>
        <begin position="194"/>
        <end position="214"/>
    </location>
</feature>
<gene>
    <name evidence="4" type="ORF">LZI70_06680</name>
</gene>
<organism evidence="4 5">
    <name type="scientific">Vibrio pelagius</name>
    <dbReference type="NCBI Taxonomy" id="28169"/>
    <lineage>
        <taxon>Bacteria</taxon>
        <taxon>Pseudomonadati</taxon>
        <taxon>Pseudomonadota</taxon>
        <taxon>Gammaproteobacteria</taxon>
        <taxon>Vibrionales</taxon>
        <taxon>Vibrionaceae</taxon>
        <taxon>Vibrio</taxon>
    </lineage>
</organism>
<sequence>MKLTINAVCRGSRKGLGLALFTVGASLSGYVNAESVLCDATQASADQLPQLEASCPIGKGIWGSKAPKTHSESNLFWVQCGLLNDPLPLKKAKPIYKNISTNVWMKPEQGNYRCLIGPYSNYADARKELLQVRKVSGYKEAFIRMVDKSQSTNVAPLAAATAKADKMAAPKARVEAQPVERTAAKAPATAAVAKASAPAPKAPAPKAVSKPASTGSMAIQSLPDNSKNSSDTEVEVRLSASVSGKTYAVPYILDGQQQFYMEQGKPWSRLDYDQAQKTCNGLGMGLLSEKDWQTILNSKVMEQKDWPMHLPYWGAQKKGLFTNGNITQLKGSSLLNVMCVK</sequence>
<dbReference type="PROSITE" id="PS51724">
    <property type="entry name" value="SPOR"/>
    <property type="match status" value="1"/>
</dbReference>
<feature type="signal peptide" evidence="2">
    <location>
        <begin position="1"/>
        <end position="33"/>
    </location>
</feature>
<dbReference type="InterPro" id="IPR036680">
    <property type="entry name" value="SPOR-like_sf"/>
</dbReference>
<protein>
    <submittedName>
        <fullName evidence="4">SPOR domain-containing protein</fullName>
    </submittedName>
</protein>
<dbReference type="Proteomes" id="UP001059120">
    <property type="component" value="Chromosome 1"/>
</dbReference>
<proteinExistence type="predicted"/>
<feature type="chain" id="PRO_5046329285" evidence="2">
    <location>
        <begin position="34"/>
        <end position="341"/>
    </location>
</feature>
<keyword evidence="5" id="KW-1185">Reference proteome</keyword>
<dbReference type="InterPro" id="IPR007730">
    <property type="entry name" value="SPOR-like_dom"/>
</dbReference>
<evidence type="ECO:0000256" key="2">
    <source>
        <dbReference type="SAM" id="SignalP"/>
    </source>
</evidence>
<dbReference type="SUPFAM" id="SSF110997">
    <property type="entry name" value="Sporulation related repeat"/>
    <property type="match status" value="1"/>
</dbReference>